<keyword evidence="5" id="KW-1185">Reference proteome</keyword>
<dbReference type="SMART" id="SM01088">
    <property type="entry name" value="Col_cuticle_N"/>
    <property type="match status" value="1"/>
</dbReference>
<evidence type="ECO:0000256" key="2">
    <source>
        <dbReference type="SAM" id="MobiDB-lite"/>
    </source>
</evidence>
<evidence type="ECO:0000259" key="3">
    <source>
        <dbReference type="SMART" id="SM01088"/>
    </source>
</evidence>
<dbReference type="AlphaFoldDB" id="A0A0N4VGS2"/>
<reference evidence="6" key="1">
    <citation type="submission" date="2017-02" db="UniProtKB">
        <authorList>
            <consortium name="WormBaseParasite"/>
        </authorList>
    </citation>
    <scope>IDENTIFICATION</scope>
</reference>
<dbReference type="PANTHER" id="PTHR24637:SF194">
    <property type="entry name" value="CUTICLE COLLAGEN 10-RELATED"/>
    <property type="match status" value="1"/>
</dbReference>
<evidence type="ECO:0000256" key="1">
    <source>
        <dbReference type="ARBA" id="ARBA00022737"/>
    </source>
</evidence>
<name>A0A0N4VGS2_ENTVE</name>
<dbReference type="Proteomes" id="UP000274131">
    <property type="component" value="Unassembled WGS sequence"/>
</dbReference>
<dbReference type="EMBL" id="UXUI01009994">
    <property type="protein sequence ID" value="VDD94617.1"/>
    <property type="molecule type" value="Genomic_DNA"/>
</dbReference>
<protein>
    <submittedName>
        <fullName evidence="6">Col_cuticle_N domain-containing protein</fullName>
    </submittedName>
</protein>
<proteinExistence type="predicted"/>
<sequence>MKEIKTGIALSITCSTVAALICVTVTPSFYSLINGIHDEIMAGVDVFCYEMESAWTGVMNIQILVTLPSKPLRNPFEELLRKKHDFYSPLLAHCQCEQIKPSCPPNPPGSPEEPGLDGCTMDCPQFKNKCIKCPAGFPRHRGPKRDAVTGQAGLIGNQGPPGACGPDGKPDAPGRDGFKGVPNKVGSKGPIGPKSSDDGPRKQGPQGSTGHPGPAGRQGPPGKTGELKNDAAYCPCPARSFTRWF</sequence>
<feature type="region of interest" description="Disordered" evidence="2">
    <location>
        <begin position="141"/>
        <end position="233"/>
    </location>
</feature>
<evidence type="ECO:0000313" key="5">
    <source>
        <dbReference type="Proteomes" id="UP000274131"/>
    </source>
</evidence>
<gene>
    <name evidence="4" type="ORF">EVEC_LOCUS9368</name>
</gene>
<evidence type="ECO:0000313" key="4">
    <source>
        <dbReference type="EMBL" id="VDD94617.1"/>
    </source>
</evidence>
<dbReference type="OrthoDB" id="5875171at2759"/>
<dbReference type="Pfam" id="PF01484">
    <property type="entry name" value="Col_cuticle_N"/>
    <property type="match status" value="1"/>
</dbReference>
<feature type="domain" description="Nematode cuticle collagen N-terminal" evidence="3">
    <location>
        <begin position="8"/>
        <end position="58"/>
    </location>
</feature>
<dbReference type="WBParaSite" id="EVEC_0001000401-mRNA-1">
    <property type="protein sequence ID" value="EVEC_0001000401-mRNA-1"/>
    <property type="gene ID" value="EVEC_0001000401"/>
</dbReference>
<evidence type="ECO:0000313" key="6">
    <source>
        <dbReference type="WBParaSite" id="EVEC_0001000401-mRNA-1"/>
    </source>
</evidence>
<feature type="compositionally biased region" description="Basic and acidic residues" evidence="2">
    <location>
        <begin position="168"/>
        <end position="178"/>
    </location>
</feature>
<dbReference type="PANTHER" id="PTHR24637">
    <property type="entry name" value="COLLAGEN"/>
    <property type="match status" value="1"/>
</dbReference>
<dbReference type="STRING" id="51028.A0A0N4VGS2"/>
<reference evidence="4 5" key="2">
    <citation type="submission" date="2018-10" db="EMBL/GenBank/DDBJ databases">
        <authorList>
            <consortium name="Pathogen Informatics"/>
        </authorList>
    </citation>
    <scope>NUCLEOTIDE SEQUENCE [LARGE SCALE GENOMIC DNA]</scope>
</reference>
<accession>A0A0N4VGS2</accession>
<dbReference type="GO" id="GO:0042302">
    <property type="term" value="F:structural constituent of cuticle"/>
    <property type="evidence" value="ECO:0007669"/>
    <property type="project" value="InterPro"/>
</dbReference>
<dbReference type="InterPro" id="IPR002486">
    <property type="entry name" value="Col_cuticle_N"/>
</dbReference>
<organism evidence="6">
    <name type="scientific">Enterobius vermicularis</name>
    <name type="common">Human pinworm</name>
    <dbReference type="NCBI Taxonomy" id="51028"/>
    <lineage>
        <taxon>Eukaryota</taxon>
        <taxon>Metazoa</taxon>
        <taxon>Ecdysozoa</taxon>
        <taxon>Nematoda</taxon>
        <taxon>Chromadorea</taxon>
        <taxon>Rhabditida</taxon>
        <taxon>Spirurina</taxon>
        <taxon>Oxyuridomorpha</taxon>
        <taxon>Oxyuroidea</taxon>
        <taxon>Oxyuridae</taxon>
        <taxon>Enterobius</taxon>
    </lineage>
</organism>
<keyword evidence="1" id="KW-0677">Repeat</keyword>